<proteinExistence type="predicted"/>
<feature type="compositionally biased region" description="Polar residues" evidence="5">
    <location>
        <begin position="536"/>
        <end position="547"/>
    </location>
</feature>
<feature type="compositionally biased region" description="Pro residues" evidence="5">
    <location>
        <begin position="284"/>
        <end position="306"/>
    </location>
</feature>
<dbReference type="Pfam" id="PF13639">
    <property type="entry name" value="zf-RING_2"/>
    <property type="match status" value="1"/>
</dbReference>
<dbReference type="OMA" id="DWDEGAC"/>
<evidence type="ECO:0000256" key="2">
    <source>
        <dbReference type="ARBA" id="ARBA00022771"/>
    </source>
</evidence>
<organism evidence="7 8">
    <name type="scientific">Grifola frondosa</name>
    <name type="common">Maitake</name>
    <name type="synonym">Polyporus frondosus</name>
    <dbReference type="NCBI Taxonomy" id="5627"/>
    <lineage>
        <taxon>Eukaryota</taxon>
        <taxon>Fungi</taxon>
        <taxon>Dikarya</taxon>
        <taxon>Basidiomycota</taxon>
        <taxon>Agaricomycotina</taxon>
        <taxon>Agaricomycetes</taxon>
        <taxon>Polyporales</taxon>
        <taxon>Grifolaceae</taxon>
        <taxon>Grifola</taxon>
    </lineage>
</organism>
<comment type="caution">
    <text evidence="7">The sequence shown here is derived from an EMBL/GenBank/DDBJ whole genome shotgun (WGS) entry which is preliminary data.</text>
</comment>
<feature type="domain" description="RING-type" evidence="6">
    <location>
        <begin position="473"/>
        <end position="505"/>
    </location>
</feature>
<evidence type="ECO:0000259" key="6">
    <source>
        <dbReference type="PROSITE" id="PS50089"/>
    </source>
</evidence>
<feature type="region of interest" description="Disordered" evidence="5">
    <location>
        <begin position="243"/>
        <end position="314"/>
    </location>
</feature>
<keyword evidence="8" id="KW-1185">Reference proteome</keyword>
<keyword evidence="1" id="KW-0479">Metal-binding</keyword>
<dbReference type="GO" id="GO:0008270">
    <property type="term" value="F:zinc ion binding"/>
    <property type="evidence" value="ECO:0007669"/>
    <property type="project" value="UniProtKB-KW"/>
</dbReference>
<feature type="compositionally biased region" description="Low complexity" evidence="5">
    <location>
        <begin position="457"/>
        <end position="468"/>
    </location>
</feature>
<feature type="region of interest" description="Disordered" evidence="5">
    <location>
        <begin position="40"/>
        <end position="111"/>
    </location>
</feature>
<dbReference type="SMART" id="SM00184">
    <property type="entry name" value="RING"/>
    <property type="match status" value="2"/>
</dbReference>
<dbReference type="InterPro" id="IPR001841">
    <property type="entry name" value="Znf_RING"/>
</dbReference>
<feature type="compositionally biased region" description="Low complexity" evidence="5">
    <location>
        <begin position="89"/>
        <end position="110"/>
    </location>
</feature>
<dbReference type="EMBL" id="LUGG01000019">
    <property type="protein sequence ID" value="OBZ68704.1"/>
    <property type="molecule type" value="Genomic_DNA"/>
</dbReference>
<protein>
    <recommendedName>
        <fullName evidence="6">RING-type domain-containing protein</fullName>
    </recommendedName>
</protein>
<accession>A0A1C7M0R6</accession>
<dbReference type="InterPro" id="IPR013083">
    <property type="entry name" value="Znf_RING/FYVE/PHD"/>
</dbReference>
<reference evidence="7 8" key="1">
    <citation type="submission" date="2016-03" db="EMBL/GenBank/DDBJ databases">
        <title>Whole genome sequencing of Grifola frondosa 9006-11.</title>
        <authorList>
            <person name="Min B."/>
            <person name="Park H."/>
            <person name="Kim J.-G."/>
            <person name="Cho H."/>
            <person name="Oh Y.-L."/>
            <person name="Kong W.-S."/>
            <person name="Choi I.-G."/>
        </authorList>
    </citation>
    <scope>NUCLEOTIDE SEQUENCE [LARGE SCALE GENOMIC DNA]</scope>
    <source>
        <strain evidence="7 8">9006-11</strain>
    </source>
</reference>
<dbReference type="Proteomes" id="UP000092993">
    <property type="component" value="Unassembled WGS sequence"/>
</dbReference>
<dbReference type="STRING" id="5627.A0A1C7M0R6"/>
<feature type="compositionally biased region" description="Polar residues" evidence="5">
    <location>
        <begin position="145"/>
        <end position="165"/>
    </location>
</feature>
<feature type="compositionally biased region" description="Pro residues" evidence="5">
    <location>
        <begin position="673"/>
        <end position="687"/>
    </location>
</feature>
<evidence type="ECO:0000256" key="5">
    <source>
        <dbReference type="SAM" id="MobiDB-lite"/>
    </source>
</evidence>
<keyword evidence="3" id="KW-0862">Zinc</keyword>
<sequence length="893" mass="96356">MDPNEHNNNGFIQHLFETNPHIGNAIQNIVRGFLHQHQYTQPPHEDASNPAHDADDAHMPPLEVVTPSPQLETVDGNMTPVETSAGLLSTADSTPSASSSSGSHSIPPHAFRSDSVNLTLAATSGSSQGDSNLHDIEMVAESEGATGSSSLNTPMQEQESLPPSRNSRRARVEDEADEELLRETNRQRMYPPLEHESDHHYAPIPDAHQPPIPTANDAPNVPPLYGSMMWTFDFIHPVPHVNPHAPADAAAHEEVDGHDHEEGHDHVNPPPHPGPMFNFFINIPVPPPAGAPPAGTPPGVAPPNAHPIPNGNAMPTNGAPTPAQFFEQLMGGGGFFDPTTFPFPMDGFPFSFGAEERDDPERAKRLVDGLEEVPVGLVKRMERVGGPGTTEGDTPNCAICWESLLNPEGGGFEGNVELANAEAVEAAREATPAQSGESSMDVDDSVLASASHAGQRSASSSQDDSMSSPEKCPQIVVLPCSHVFHASCLLPWFSKPHRTTCPSCRFDIDPESLTYRPRPYRHRQAQTPPQGAAQPDNTQPRAPQQAPTDGGPGVPFPSDSMPNFPLRQIRCLYDYSYDAWRSSPATAWLRRHYSTRSPQPSGNTAYGHAPVPARGLDAAGIAGAAPAPGWQSYRADDPNAQAQIAALLERIFGPAIPGTNPPNPAPNATANPAAPPTASGPPPPPLPQFHFPFPFAGVDAPPRPEGQERDIHPETWQHVFVDPPPPLFNPAQNIPPPPPFPFNFEPTANMNGPSGQGRRRPSQKRQWTLPPPPGPTLRQRIERKEHEMGLRCSDMSCGLGPSDEDPTPTFDTTSMRQIFIHPLKASDAVVDDKVCDHSFHPSCLVSAERVAGWGREDKEEEKVDEEVEVSCPVCRAVGRISQEDWEEGACALA</sequence>
<dbReference type="AlphaFoldDB" id="A0A1C7M0R6"/>
<dbReference type="PROSITE" id="PS50089">
    <property type="entry name" value="ZF_RING_2"/>
    <property type="match status" value="1"/>
</dbReference>
<feature type="compositionally biased region" description="Low complexity" evidence="5">
    <location>
        <begin position="423"/>
        <end position="433"/>
    </location>
</feature>
<feature type="region of interest" description="Disordered" evidence="5">
    <location>
        <begin position="448"/>
        <end position="471"/>
    </location>
</feature>
<feature type="compositionally biased region" description="Low complexity" evidence="5">
    <location>
        <begin position="525"/>
        <end position="535"/>
    </location>
</feature>
<feature type="region of interest" description="Disordered" evidence="5">
    <location>
        <begin position="655"/>
        <end position="709"/>
    </location>
</feature>
<feature type="region of interest" description="Disordered" evidence="5">
    <location>
        <begin position="512"/>
        <end position="560"/>
    </location>
</feature>
<name>A0A1C7M0R6_GRIFR</name>
<feature type="region of interest" description="Disordered" evidence="5">
    <location>
        <begin position="727"/>
        <end position="780"/>
    </location>
</feature>
<dbReference type="OrthoDB" id="8062037at2759"/>
<evidence type="ECO:0000256" key="1">
    <source>
        <dbReference type="ARBA" id="ARBA00022723"/>
    </source>
</evidence>
<keyword evidence="2 4" id="KW-0863">Zinc-finger</keyword>
<feature type="compositionally biased region" description="Basic and acidic residues" evidence="5">
    <location>
        <begin position="43"/>
        <end position="58"/>
    </location>
</feature>
<evidence type="ECO:0000313" key="7">
    <source>
        <dbReference type="EMBL" id="OBZ68704.1"/>
    </source>
</evidence>
<dbReference type="SUPFAM" id="SSF57850">
    <property type="entry name" value="RING/U-box"/>
    <property type="match status" value="1"/>
</dbReference>
<feature type="compositionally biased region" description="Basic and acidic residues" evidence="5">
    <location>
        <begin position="250"/>
        <end position="267"/>
    </location>
</feature>
<evidence type="ECO:0000313" key="8">
    <source>
        <dbReference type="Proteomes" id="UP000092993"/>
    </source>
</evidence>
<feature type="compositionally biased region" description="Pro residues" evidence="5">
    <location>
        <begin position="727"/>
        <end position="741"/>
    </location>
</feature>
<feature type="region of interest" description="Disordered" evidence="5">
    <location>
        <begin position="423"/>
        <end position="442"/>
    </location>
</feature>
<gene>
    <name evidence="7" type="ORF">A0H81_11248</name>
</gene>
<evidence type="ECO:0000256" key="3">
    <source>
        <dbReference type="ARBA" id="ARBA00022833"/>
    </source>
</evidence>
<dbReference type="Gene3D" id="3.30.40.10">
    <property type="entry name" value="Zinc/RING finger domain, C3HC4 (zinc finger)"/>
    <property type="match status" value="1"/>
</dbReference>
<dbReference type="PANTHER" id="PTHR15710">
    <property type="entry name" value="E3 UBIQUITIN-PROTEIN LIGASE PRAJA"/>
    <property type="match status" value="1"/>
</dbReference>
<evidence type="ECO:0000256" key="4">
    <source>
        <dbReference type="PROSITE-ProRule" id="PRU00175"/>
    </source>
</evidence>
<feature type="region of interest" description="Disordered" evidence="5">
    <location>
        <begin position="142"/>
        <end position="217"/>
    </location>
</feature>